<feature type="domain" description="RCK N-terminal" evidence="17">
    <location>
        <begin position="315"/>
        <end position="431"/>
    </location>
</feature>
<evidence type="ECO:0000256" key="1">
    <source>
        <dbReference type="ARBA" id="ARBA00004141"/>
    </source>
</evidence>
<feature type="domain" description="Potassium channel" evidence="15">
    <location>
        <begin position="214"/>
        <end position="299"/>
    </location>
</feature>
<evidence type="ECO:0000256" key="12">
    <source>
        <dbReference type="ARBA" id="ARBA00034430"/>
    </source>
</evidence>
<dbReference type="RefSeq" id="XP_065651374.1">
    <property type="nucleotide sequence ID" value="XM_065795302.1"/>
</dbReference>
<evidence type="ECO:0000256" key="3">
    <source>
        <dbReference type="ARBA" id="ARBA00022538"/>
    </source>
</evidence>
<feature type="transmembrane region" description="Helical" evidence="13">
    <location>
        <begin position="15"/>
        <end position="40"/>
    </location>
</feature>
<dbReference type="PRINTS" id="PR01449">
    <property type="entry name" value="BKCHANNELA"/>
</dbReference>
<feature type="transmembrane region" description="Helical" evidence="13">
    <location>
        <begin position="210"/>
        <end position="227"/>
    </location>
</feature>
<feature type="transmembrane region" description="Helical" evidence="13">
    <location>
        <begin position="124"/>
        <end position="140"/>
    </location>
</feature>
<dbReference type="PANTHER" id="PTHR10027">
    <property type="entry name" value="CALCIUM-ACTIVATED POTASSIUM CHANNEL ALPHA CHAIN"/>
    <property type="match status" value="1"/>
</dbReference>
<dbReference type="PANTHER" id="PTHR10027:SF33">
    <property type="entry name" value="CALCIUM-ACTIVATED POTASSIUM CHANNEL SUBUNIT ALPHA-1-RELATED"/>
    <property type="match status" value="1"/>
</dbReference>
<evidence type="ECO:0000256" key="5">
    <source>
        <dbReference type="ARBA" id="ARBA00022826"/>
    </source>
</evidence>
<proteinExistence type="predicted"/>
<keyword evidence="8 13" id="KW-1133">Transmembrane helix</keyword>
<dbReference type="GO" id="GO:0034220">
    <property type="term" value="P:monoatomic ion transmembrane transport"/>
    <property type="evidence" value="ECO:0007669"/>
    <property type="project" value="UniProtKB-KW"/>
</dbReference>
<dbReference type="Gene3D" id="1.10.287.70">
    <property type="match status" value="1"/>
</dbReference>
<feature type="transmembrane region" description="Helical" evidence="13">
    <location>
        <begin position="85"/>
        <end position="104"/>
    </location>
</feature>
<feature type="domain" description="Calcium-activated potassium channel BK alpha subunit" evidence="14">
    <location>
        <begin position="454"/>
        <end position="545"/>
    </location>
</feature>
<dbReference type="InterPro" id="IPR003148">
    <property type="entry name" value="RCK_N"/>
</dbReference>
<dbReference type="GeneID" id="105848952"/>
<dbReference type="InterPro" id="IPR047871">
    <property type="entry name" value="K_chnl_Slo-like"/>
</dbReference>
<keyword evidence="2" id="KW-0813">Transport</keyword>
<evidence type="ECO:0000256" key="4">
    <source>
        <dbReference type="ARBA" id="ARBA00022692"/>
    </source>
</evidence>
<dbReference type="SUPFAM" id="SSF81324">
    <property type="entry name" value="Voltage-gated potassium channels"/>
    <property type="match status" value="1"/>
</dbReference>
<keyword evidence="6" id="KW-0851">Voltage-gated channel</keyword>
<evidence type="ECO:0000259" key="17">
    <source>
        <dbReference type="Pfam" id="PF22614"/>
    </source>
</evidence>
<name>A0ABM4BQG1_HYDVU</name>
<evidence type="ECO:0000256" key="10">
    <source>
        <dbReference type="ARBA" id="ARBA00023136"/>
    </source>
</evidence>
<evidence type="ECO:0000313" key="18">
    <source>
        <dbReference type="Proteomes" id="UP001652625"/>
    </source>
</evidence>
<keyword evidence="10 13" id="KW-0472">Membrane</keyword>
<evidence type="ECO:0000313" key="19">
    <source>
        <dbReference type="RefSeq" id="XP_065651374.1"/>
    </source>
</evidence>
<reference evidence="19" key="1">
    <citation type="submission" date="2025-08" db="UniProtKB">
        <authorList>
            <consortium name="RefSeq"/>
        </authorList>
    </citation>
    <scope>IDENTIFICATION</scope>
</reference>
<keyword evidence="7" id="KW-0630">Potassium</keyword>
<feature type="transmembrane region" description="Helical" evidence="13">
    <location>
        <begin position="247"/>
        <end position="264"/>
    </location>
</feature>
<feature type="domain" description="RCK N-terminal" evidence="17">
    <location>
        <begin position="684"/>
        <end position="803"/>
    </location>
</feature>
<organism evidence="18 19">
    <name type="scientific">Hydra vulgaris</name>
    <name type="common">Hydra</name>
    <name type="synonym">Hydra attenuata</name>
    <dbReference type="NCBI Taxonomy" id="6087"/>
    <lineage>
        <taxon>Eukaryota</taxon>
        <taxon>Metazoa</taxon>
        <taxon>Cnidaria</taxon>
        <taxon>Hydrozoa</taxon>
        <taxon>Hydroidolina</taxon>
        <taxon>Anthoathecata</taxon>
        <taxon>Aplanulata</taxon>
        <taxon>Hydridae</taxon>
        <taxon>Hydra</taxon>
    </lineage>
</organism>
<dbReference type="Gene3D" id="3.40.50.720">
    <property type="entry name" value="NAD(P)-binding Rossmann-like Domain"/>
    <property type="match status" value="2"/>
</dbReference>
<evidence type="ECO:0000256" key="2">
    <source>
        <dbReference type="ARBA" id="ARBA00022448"/>
    </source>
</evidence>
<protein>
    <submittedName>
        <fullName evidence="19">Calcium-activated potassium channel slowpoke isoform X3</fullName>
    </submittedName>
</protein>
<evidence type="ECO:0000259" key="14">
    <source>
        <dbReference type="Pfam" id="PF03493"/>
    </source>
</evidence>
<dbReference type="PRINTS" id="PR00169">
    <property type="entry name" value="KCHANNEL"/>
</dbReference>
<keyword evidence="3" id="KW-0633">Potassium transport</keyword>
<sequence length="1051" mass="119370">MCDPSVATKAENRKWLYFIGISLALYFGGILVILFVRVIIHLSQSDRKKNLNEEEDYVELQDGIYLKLVEVAGILDSAQNFQGKILHIVSFILNLTCVAMYVATSSDPVEHCFSINNTLWKVEVVIYIFFVIHLCIRFFASHDKLSLWSTDVAIIVDLLTMPTIFLPVVFNQYWLGLRFLRAINLTRIDEILQFLNVLKSGHSVEMMSMLGNFLTVWLVSAGMVHLIENTGDPWSPINYQNAVQFNYFDSTYFLLVTMSTVGYGDITCKTYLGRIFGMMFIGVGLGLFASYLPAISNFFASHTKYNKDFNIIPGKKFVIVCGYITHESVSSFLRDFLHCDRNDNATMVVFLAPSFPDVNIQTSLKKFETRACYFMGTIYSSIDADRVKIKNSDAVIVLCNKKCINPDEEDAANITRVIAVKNFHERVRCIVQLMMNRNKVHLMNCPQWSIENGDAIICINELKLGFMAQNCNAPGFSSLVGNLFGMRSNVIQETISECEQWKAAYMLGAANEMYSNYLSNSFVGMTFPQAVELCYEKLNLLLIAIELKTKNGKQFVINPMDKKLRLTRNTRGFFICQNAFDVERALRYCSACHKDLIDPDKMVKCKCRRNRTIVKTAKNKSDDPLNLLIIEEEDEKNNTRQLTEDYFPNGEKPKFDQTGTFYWCESKPFEAAKMTLEEAAKENFHNHVVVLVLSSRFSPSLELRQLVLPLRASNNVPNMLKKIVILGNGDFLQKEWLRLANFPDVNVVIGSPYSRHDLRSVNVQTADMCILLSPGNHSAGELEHQALSDKEVILLTLNLKAMQFAADNTENDLQDLLSKNAITLLEKNSSESFFQTKTISVKESTSETYTLKIITELIYNTNSMFLDQDDMNIYDDEHFYQAQPYACGSIFTVSVLDSLVSATYFNGDILTLVQNLVTGSVSSELDELLAEGKQPLGYFETLDIAAVRNRCRISQLDLSDGPLAEFGECGVFGDLFLYALRTYNMICLGLFRLRDMEGLQTKCTKRYVITFPAFNFLLAPTDRVFVLMQFQAIKKKRINFTKLSTGALQQE</sequence>
<keyword evidence="9" id="KW-0406">Ion transport</keyword>
<dbReference type="Pfam" id="PF22614">
    <property type="entry name" value="Slo-like_RCK"/>
    <property type="match status" value="2"/>
</dbReference>
<evidence type="ECO:0000256" key="7">
    <source>
        <dbReference type="ARBA" id="ARBA00022958"/>
    </source>
</evidence>
<evidence type="ECO:0000256" key="13">
    <source>
        <dbReference type="SAM" id="Phobius"/>
    </source>
</evidence>
<dbReference type="Proteomes" id="UP001652625">
    <property type="component" value="Chromosome 04"/>
</dbReference>
<dbReference type="Pfam" id="PF03493">
    <property type="entry name" value="BK_channel_a"/>
    <property type="match status" value="1"/>
</dbReference>
<dbReference type="InterPro" id="IPR013099">
    <property type="entry name" value="K_chnl_dom"/>
</dbReference>
<comment type="catalytic activity">
    <reaction evidence="12">
        <text>K(+)(in) = K(+)(out)</text>
        <dbReference type="Rhea" id="RHEA:29463"/>
        <dbReference type="ChEBI" id="CHEBI:29103"/>
    </reaction>
</comment>
<dbReference type="InterPro" id="IPR003929">
    <property type="entry name" value="K_chnl_BK_asu"/>
</dbReference>
<dbReference type="Pfam" id="PF21014">
    <property type="entry name" value="Slowpoke_C"/>
    <property type="match status" value="1"/>
</dbReference>
<evidence type="ECO:0000256" key="8">
    <source>
        <dbReference type="ARBA" id="ARBA00022989"/>
    </source>
</evidence>
<keyword evidence="5" id="KW-0631">Potassium channel</keyword>
<comment type="subcellular location">
    <subcellularLocation>
        <location evidence="1">Membrane</location>
        <topology evidence="1">Multi-pass membrane protein</topology>
    </subcellularLocation>
</comment>
<feature type="transmembrane region" description="Helical" evidence="13">
    <location>
        <begin position="152"/>
        <end position="173"/>
    </location>
</feature>
<dbReference type="InterPro" id="IPR048735">
    <property type="entry name" value="Slowpoke-like_C"/>
</dbReference>
<dbReference type="Pfam" id="PF07885">
    <property type="entry name" value="Ion_trans_2"/>
    <property type="match status" value="1"/>
</dbReference>
<gene>
    <name evidence="19" type="primary">LOC105848952</name>
</gene>
<feature type="domain" description="Ca2+-activated K+ channel Slowpoke-like C-terminal" evidence="16">
    <location>
        <begin position="909"/>
        <end position="1028"/>
    </location>
</feature>
<evidence type="ECO:0000256" key="6">
    <source>
        <dbReference type="ARBA" id="ARBA00022882"/>
    </source>
</evidence>
<accession>A0ABM4BQG1</accession>
<keyword evidence="4 13" id="KW-0812">Transmembrane</keyword>
<evidence type="ECO:0000256" key="11">
    <source>
        <dbReference type="ARBA" id="ARBA00023303"/>
    </source>
</evidence>
<keyword evidence="18" id="KW-1185">Reference proteome</keyword>
<evidence type="ECO:0000256" key="9">
    <source>
        <dbReference type="ARBA" id="ARBA00023065"/>
    </source>
</evidence>
<evidence type="ECO:0000259" key="15">
    <source>
        <dbReference type="Pfam" id="PF07885"/>
    </source>
</evidence>
<keyword evidence="11 19" id="KW-0407">Ion channel</keyword>
<feature type="transmembrane region" description="Helical" evidence="13">
    <location>
        <begin position="271"/>
        <end position="292"/>
    </location>
</feature>
<evidence type="ECO:0000259" key="16">
    <source>
        <dbReference type="Pfam" id="PF21014"/>
    </source>
</evidence>